<dbReference type="SUPFAM" id="SSF56112">
    <property type="entry name" value="Protein kinase-like (PK-like)"/>
    <property type="match status" value="2"/>
</dbReference>
<feature type="region of interest" description="Disordered" evidence="1">
    <location>
        <begin position="488"/>
        <end position="509"/>
    </location>
</feature>
<dbReference type="KEGG" id="hbs:IPV69_01300"/>
<dbReference type="AlphaFoldDB" id="A0A7M2WXA5"/>
<dbReference type="EMBL" id="CP063458">
    <property type="protein sequence ID" value="QOV90039.1"/>
    <property type="molecule type" value="Genomic_DNA"/>
</dbReference>
<name>A0A7M2WXA5_9BACT</name>
<sequence length="509" mass="58268">MSPQQLEQTLRDLPRVGTLIKDRGYRQIWRFEFDGKAYYLKFYPRGRSFFSRDGWRRRFRGSPAYNEFQRLQWLQKAKIPAPRAVAILGGFVLDGIKGDAVILHAIEPSVSLDELLNDQAVHGEYSSRQRRDLADQVIDLVYKLGQAGYGHHDLHLGNFLLHDGRLHLIDAYALRKGGLTTADVLMLGAGVARFATTTDLLRGWRKLVGEGPIPRSNPNASAIWQSQLSRIKGGNRYFGRLSLDGWRGVFFKQTKHPRRWAEVSHLEVSKMDWQSTLPAIVRALEDGSLKTLKSSPSGDVYEGALKLGEYNVDVVIKQPHKRYWYRYFNEIGRGSRSRRAWYKAWNLIVRDLPTAWPLAYFERTRLGYVTQSFIVFEKVPGPTFWTVDLDALTDRSREMLFHRAGRLLRLLERFGMSHFDAKASNWIVRADEATGPSPVLIDVDGIRFRRWTALGIDRLLRSLLGRKQYSPDDSLALCRGYAPYTRLEAPRTDAEVEDPARTSDTPGDG</sequence>
<evidence type="ECO:0000256" key="1">
    <source>
        <dbReference type="SAM" id="MobiDB-lite"/>
    </source>
</evidence>
<dbReference type="RefSeq" id="WP_206293108.1">
    <property type="nucleotide sequence ID" value="NZ_CP063458.1"/>
</dbReference>
<dbReference type="InterPro" id="IPR011009">
    <property type="entry name" value="Kinase-like_dom_sf"/>
</dbReference>
<dbReference type="Proteomes" id="UP000593765">
    <property type="component" value="Chromosome"/>
</dbReference>
<dbReference type="Pfam" id="PF06293">
    <property type="entry name" value="Kdo"/>
    <property type="match status" value="2"/>
</dbReference>
<evidence type="ECO:0000313" key="2">
    <source>
        <dbReference type="EMBL" id="QOV90039.1"/>
    </source>
</evidence>
<keyword evidence="3" id="KW-1185">Reference proteome</keyword>
<proteinExistence type="predicted"/>
<organism evidence="2 3">
    <name type="scientific">Humisphaera borealis</name>
    <dbReference type="NCBI Taxonomy" id="2807512"/>
    <lineage>
        <taxon>Bacteria</taxon>
        <taxon>Pseudomonadati</taxon>
        <taxon>Planctomycetota</taxon>
        <taxon>Phycisphaerae</taxon>
        <taxon>Tepidisphaerales</taxon>
        <taxon>Tepidisphaeraceae</taxon>
        <taxon>Humisphaera</taxon>
    </lineage>
</organism>
<gene>
    <name evidence="2" type="ORF">IPV69_01300</name>
</gene>
<reference evidence="2 3" key="1">
    <citation type="submission" date="2020-10" db="EMBL/GenBank/DDBJ databases">
        <title>Wide distribution of Phycisphaera-like planctomycetes from WD2101 soil group in peatlands and genome analysis of the first cultivated representative.</title>
        <authorList>
            <person name="Dedysh S.N."/>
            <person name="Beletsky A.V."/>
            <person name="Ivanova A."/>
            <person name="Kulichevskaya I.S."/>
            <person name="Suzina N.E."/>
            <person name="Philippov D.A."/>
            <person name="Rakitin A.L."/>
            <person name="Mardanov A.V."/>
            <person name="Ravin N.V."/>
        </authorList>
    </citation>
    <scope>NUCLEOTIDE SEQUENCE [LARGE SCALE GENOMIC DNA]</scope>
    <source>
        <strain evidence="2 3">M1803</strain>
    </source>
</reference>
<evidence type="ECO:0000313" key="3">
    <source>
        <dbReference type="Proteomes" id="UP000593765"/>
    </source>
</evidence>
<accession>A0A7M2WXA5</accession>
<feature type="compositionally biased region" description="Basic and acidic residues" evidence="1">
    <location>
        <begin position="488"/>
        <end position="501"/>
    </location>
</feature>
<protein>
    <recommendedName>
        <fullName evidence="4">Protein kinase domain-containing protein</fullName>
    </recommendedName>
</protein>
<evidence type="ECO:0008006" key="4">
    <source>
        <dbReference type="Google" id="ProtNLM"/>
    </source>
</evidence>